<dbReference type="InterPro" id="IPR006073">
    <property type="entry name" value="GTP-bd"/>
</dbReference>
<dbReference type="SUPFAM" id="SSF52540">
    <property type="entry name" value="P-loop containing nucleoside triphosphate hydrolases"/>
    <property type="match status" value="1"/>
</dbReference>
<dbReference type="InterPro" id="IPR011642">
    <property type="entry name" value="Gate_dom"/>
</dbReference>
<dbReference type="EMBL" id="DVMP01000109">
    <property type="protein sequence ID" value="HIU26014.1"/>
    <property type="molecule type" value="Genomic_DNA"/>
</dbReference>
<dbReference type="PANTHER" id="PTHR43185">
    <property type="entry name" value="FERROUS IRON TRANSPORT PROTEIN B"/>
    <property type="match status" value="1"/>
</dbReference>
<dbReference type="InterPro" id="IPR027417">
    <property type="entry name" value="P-loop_NTPase"/>
</dbReference>
<dbReference type="InterPro" id="IPR050860">
    <property type="entry name" value="FeoB_GTPase"/>
</dbReference>
<keyword evidence="2" id="KW-0472">Membrane</keyword>
<reference evidence="4" key="1">
    <citation type="submission" date="2020-10" db="EMBL/GenBank/DDBJ databases">
        <authorList>
            <person name="Gilroy R."/>
        </authorList>
    </citation>
    <scope>NUCLEOTIDE SEQUENCE</scope>
    <source>
        <strain evidence="4">ChiHcec3-6078</strain>
    </source>
</reference>
<dbReference type="PROSITE" id="PS51711">
    <property type="entry name" value="G_FEOB"/>
    <property type="match status" value="1"/>
</dbReference>
<dbReference type="AlphaFoldDB" id="A0A9D1I0P8"/>
<feature type="transmembrane region" description="Helical" evidence="2">
    <location>
        <begin position="209"/>
        <end position="227"/>
    </location>
</feature>
<dbReference type="GO" id="GO:0005525">
    <property type="term" value="F:GTP binding"/>
    <property type="evidence" value="ECO:0007669"/>
    <property type="project" value="InterPro"/>
</dbReference>
<dbReference type="Pfam" id="PF02421">
    <property type="entry name" value="FeoB_N"/>
    <property type="match status" value="1"/>
</dbReference>
<dbReference type="Gene3D" id="3.40.50.300">
    <property type="entry name" value="P-loop containing nucleotide triphosphate hydrolases"/>
    <property type="match status" value="1"/>
</dbReference>
<dbReference type="Proteomes" id="UP000824090">
    <property type="component" value="Unassembled WGS sequence"/>
</dbReference>
<accession>A0A9D1I0P8</accession>
<organism evidence="4 5">
    <name type="scientific">Candidatus Allocopromorpha excrementigallinarum</name>
    <dbReference type="NCBI Taxonomy" id="2840742"/>
    <lineage>
        <taxon>Bacteria</taxon>
        <taxon>Bacillati</taxon>
        <taxon>Bacillota</taxon>
        <taxon>Clostridia</taxon>
        <taxon>Eubacteriales</taxon>
        <taxon>Eubacteriaceae</taxon>
        <taxon>Eubacteriaceae incertae sedis</taxon>
        <taxon>Candidatus Allocopromorpha</taxon>
    </lineage>
</organism>
<proteinExistence type="predicted"/>
<dbReference type="Pfam" id="PF07670">
    <property type="entry name" value="Gate"/>
    <property type="match status" value="1"/>
</dbReference>
<evidence type="ECO:0000313" key="5">
    <source>
        <dbReference type="Proteomes" id="UP000824090"/>
    </source>
</evidence>
<comment type="caution">
    <text evidence="4">The sequence shown here is derived from an EMBL/GenBank/DDBJ whole genome shotgun (WGS) entry which is preliminary data.</text>
</comment>
<dbReference type="InterPro" id="IPR030389">
    <property type="entry name" value="G_FEOB_dom"/>
</dbReference>
<evidence type="ECO:0000313" key="4">
    <source>
        <dbReference type="EMBL" id="HIU26014.1"/>
    </source>
</evidence>
<evidence type="ECO:0000256" key="1">
    <source>
        <dbReference type="SAM" id="MobiDB-lite"/>
    </source>
</evidence>
<gene>
    <name evidence="4" type="ORF">IAC50_05950</name>
</gene>
<evidence type="ECO:0000259" key="3">
    <source>
        <dbReference type="PROSITE" id="PS51711"/>
    </source>
</evidence>
<dbReference type="PRINTS" id="PR00326">
    <property type="entry name" value="GTP1OBG"/>
</dbReference>
<feature type="region of interest" description="Disordered" evidence="1">
    <location>
        <begin position="370"/>
        <end position="399"/>
    </location>
</feature>
<keyword evidence="2" id="KW-0812">Transmembrane</keyword>
<dbReference type="PANTHER" id="PTHR43185:SF2">
    <property type="entry name" value="FERROUS IRON TRANSPORT PROTEIN B"/>
    <property type="match status" value="1"/>
</dbReference>
<feature type="transmembrane region" description="Helical" evidence="2">
    <location>
        <begin position="273"/>
        <end position="294"/>
    </location>
</feature>
<dbReference type="CDD" id="cd01879">
    <property type="entry name" value="FeoB"/>
    <property type="match status" value="1"/>
</dbReference>
<dbReference type="GO" id="GO:0015093">
    <property type="term" value="F:ferrous iron transmembrane transporter activity"/>
    <property type="evidence" value="ECO:0007669"/>
    <property type="project" value="TreeGrafter"/>
</dbReference>
<reference evidence="4" key="2">
    <citation type="journal article" date="2021" name="PeerJ">
        <title>Extensive microbial diversity within the chicken gut microbiome revealed by metagenomics and culture.</title>
        <authorList>
            <person name="Gilroy R."/>
            <person name="Ravi A."/>
            <person name="Getino M."/>
            <person name="Pursley I."/>
            <person name="Horton D.L."/>
            <person name="Alikhan N.F."/>
            <person name="Baker D."/>
            <person name="Gharbi K."/>
            <person name="Hall N."/>
            <person name="Watson M."/>
            <person name="Adriaenssens E.M."/>
            <person name="Foster-Nyarko E."/>
            <person name="Jarju S."/>
            <person name="Secka A."/>
            <person name="Antonio M."/>
            <person name="Oren A."/>
            <person name="Chaudhuri R.R."/>
            <person name="La Ragione R."/>
            <person name="Hildebrand F."/>
            <person name="Pallen M.J."/>
        </authorList>
    </citation>
    <scope>NUCLEOTIDE SEQUENCE</scope>
    <source>
        <strain evidence="4">ChiHcec3-6078</strain>
    </source>
</reference>
<sequence length="399" mass="43284">MNKKTIALAGNPNVGKSTLFNALTGMKQHTGNWSGKTVANAAGRMKFRDAIFEFIDLPGIYSLSSLSPDEKAASDFIKSGRADIVLIVADATCLERNLLLVKDILALTEKAVLCVNLIDEAEKKGINVNIKDLSAILGIPVVSTAARSRKGLSSLLSVLYRFNPKEASPGPSGKELPSVSSICSRCVTQSEREPHRLDRRADRIITSRALGFPIMTLLLIFIFWLTMSGANYPSSLLSRAFAGLGDLLEELLASAQAPRQLTSLLIDGVYTTLTWVVSVMLPPMAIFFPLFTLLEDLGYLPRVAFNLDSAFRSCGAHGKQALTMCMGFGCNACGITGCRIIESPRERLIAILTNSFVPCNGRLAPPGGKHYYGKERRSHGYSKPLYDSKGRGIRPEAVP</sequence>
<feature type="compositionally biased region" description="Basic and acidic residues" evidence="1">
    <location>
        <begin position="386"/>
        <end position="399"/>
    </location>
</feature>
<protein>
    <submittedName>
        <fullName evidence="4">Ferrous iron transporter B</fullName>
    </submittedName>
</protein>
<dbReference type="GO" id="GO:0005886">
    <property type="term" value="C:plasma membrane"/>
    <property type="evidence" value="ECO:0007669"/>
    <property type="project" value="TreeGrafter"/>
</dbReference>
<name>A0A9D1I0P8_9FIRM</name>
<evidence type="ECO:0000256" key="2">
    <source>
        <dbReference type="SAM" id="Phobius"/>
    </source>
</evidence>
<keyword evidence="2" id="KW-1133">Transmembrane helix</keyword>
<feature type="domain" description="FeoB-type G" evidence="3">
    <location>
        <begin position="3"/>
        <end position="165"/>
    </location>
</feature>